<gene>
    <name evidence="2" type="ORF">S06H3_22509</name>
</gene>
<comment type="caution">
    <text evidence="2">The sequence shown here is derived from an EMBL/GenBank/DDBJ whole genome shotgun (WGS) entry which is preliminary data.</text>
</comment>
<reference evidence="2" key="1">
    <citation type="journal article" date="2014" name="Front. Microbiol.">
        <title>High frequency of phylogenetically diverse reductive dehalogenase-homologous genes in deep subseafloor sedimentary metagenomes.</title>
        <authorList>
            <person name="Kawai M."/>
            <person name="Futagami T."/>
            <person name="Toyoda A."/>
            <person name="Takaki Y."/>
            <person name="Nishi S."/>
            <person name="Hori S."/>
            <person name="Arai W."/>
            <person name="Tsubouchi T."/>
            <person name="Morono Y."/>
            <person name="Uchiyama I."/>
            <person name="Ito T."/>
            <person name="Fujiyama A."/>
            <person name="Inagaki F."/>
            <person name="Takami H."/>
        </authorList>
    </citation>
    <scope>NUCLEOTIDE SEQUENCE</scope>
    <source>
        <strain evidence="2">Expedition CK06-06</strain>
    </source>
</reference>
<dbReference type="AlphaFoldDB" id="X1N8U1"/>
<organism evidence="2">
    <name type="scientific">marine sediment metagenome</name>
    <dbReference type="NCBI Taxonomy" id="412755"/>
    <lineage>
        <taxon>unclassified sequences</taxon>
        <taxon>metagenomes</taxon>
        <taxon>ecological metagenomes</taxon>
    </lineage>
</organism>
<feature type="region of interest" description="Disordered" evidence="1">
    <location>
        <begin position="1"/>
        <end position="24"/>
    </location>
</feature>
<feature type="non-terminal residue" evidence="2">
    <location>
        <position position="1"/>
    </location>
</feature>
<evidence type="ECO:0000313" key="2">
    <source>
        <dbReference type="EMBL" id="GAI15034.1"/>
    </source>
</evidence>
<protein>
    <submittedName>
        <fullName evidence="2">Uncharacterized protein</fullName>
    </submittedName>
</protein>
<evidence type="ECO:0000256" key="1">
    <source>
        <dbReference type="SAM" id="MobiDB-lite"/>
    </source>
</evidence>
<name>X1N8U1_9ZZZZ</name>
<dbReference type="EMBL" id="BARV01012046">
    <property type="protein sequence ID" value="GAI15034.1"/>
    <property type="molecule type" value="Genomic_DNA"/>
</dbReference>
<sequence length="39" mass="4006">VMTSPSGSQGKGKGELEERLGLERPGVIATTEMNGGLAF</sequence>
<proteinExistence type="predicted"/>
<feature type="compositionally biased region" description="Basic and acidic residues" evidence="1">
    <location>
        <begin position="12"/>
        <end position="22"/>
    </location>
</feature>
<accession>X1N8U1</accession>